<evidence type="ECO:0008006" key="4">
    <source>
        <dbReference type="Google" id="ProtNLM"/>
    </source>
</evidence>
<evidence type="ECO:0000313" key="3">
    <source>
        <dbReference type="Proteomes" id="UP000472261"/>
    </source>
</evidence>
<organism evidence="2 3">
    <name type="scientific">Phasianus colchicus</name>
    <name type="common">Common pheasant</name>
    <dbReference type="NCBI Taxonomy" id="9054"/>
    <lineage>
        <taxon>Eukaryota</taxon>
        <taxon>Metazoa</taxon>
        <taxon>Chordata</taxon>
        <taxon>Craniata</taxon>
        <taxon>Vertebrata</taxon>
        <taxon>Euteleostomi</taxon>
        <taxon>Archelosauria</taxon>
        <taxon>Archosauria</taxon>
        <taxon>Dinosauria</taxon>
        <taxon>Saurischia</taxon>
        <taxon>Theropoda</taxon>
        <taxon>Coelurosauria</taxon>
        <taxon>Aves</taxon>
        <taxon>Neognathae</taxon>
        <taxon>Galloanserae</taxon>
        <taxon>Galliformes</taxon>
        <taxon>Phasianidae</taxon>
        <taxon>Phasianinae</taxon>
        <taxon>Phasianus</taxon>
    </lineage>
</organism>
<protein>
    <recommendedName>
        <fullName evidence="4">UPAR/Ly6 domain-containing protein</fullName>
    </recommendedName>
</protein>
<dbReference type="Proteomes" id="UP000472261">
    <property type="component" value="Unplaced"/>
</dbReference>
<evidence type="ECO:0000256" key="1">
    <source>
        <dbReference type="SAM" id="SignalP"/>
    </source>
</evidence>
<dbReference type="Ensembl" id="ENSPCLT00000002079.1">
    <property type="protein sequence ID" value="ENSPCLP00000001557.1"/>
    <property type="gene ID" value="ENSPCLG00000001289.1"/>
</dbReference>
<reference evidence="2" key="1">
    <citation type="submission" date="2025-08" db="UniProtKB">
        <authorList>
            <consortium name="Ensembl"/>
        </authorList>
    </citation>
    <scope>IDENTIFICATION</scope>
</reference>
<proteinExistence type="predicted"/>
<evidence type="ECO:0000313" key="2">
    <source>
        <dbReference type="Ensembl" id="ENSPCLP00000001557.1"/>
    </source>
</evidence>
<keyword evidence="3" id="KW-1185">Reference proteome</keyword>
<name>A0A669NYT7_PHACC</name>
<keyword evidence="1" id="KW-0732">Signal</keyword>
<feature type="chain" id="PRO_5025360790" description="UPAR/Ly6 domain-containing protein" evidence="1">
    <location>
        <begin position="20"/>
        <end position="117"/>
    </location>
</feature>
<feature type="signal peptide" evidence="1">
    <location>
        <begin position="1"/>
        <end position="19"/>
    </location>
</feature>
<accession>A0A669NYT7</accession>
<sequence>MKPFLKGLFLTTVFLFAAAHTISCNCPFQLKGAQCFIKVGHSSCARSLCSASLLCSQVQSASDTNTYKVPGGYCVFQKPSSELSGCITTLISSTTCGVSLLANRSLSLRHLTGAWDM</sequence>
<reference evidence="2" key="2">
    <citation type="submission" date="2025-09" db="UniProtKB">
        <authorList>
            <consortium name="Ensembl"/>
        </authorList>
    </citation>
    <scope>IDENTIFICATION</scope>
</reference>
<dbReference type="AlphaFoldDB" id="A0A669NYT7"/>